<sequence>MAGLRLLYLAAALFRPSHSRTVWSASYADLVFERIGRFAVAVLILQALVALALLIVPLFLHDSWSVRVPMELVGVLAAGVWWRNVQTFRRANHR</sequence>
<evidence type="ECO:0000313" key="3">
    <source>
        <dbReference type="Proteomes" id="UP000642748"/>
    </source>
</evidence>
<keyword evidence="1" id="KW-0472">Membrane</keyword>
<accession>A0A8J3QT24</accession>
<dbReference type="Proteomes" id="UP000642748">
    <property type="component" value="Unassembled WGS sequence"/>
</dbReference>
<gene>
    <name evidence="2" type="ORF">Raf01_51220</name>
</gene>
<keyword evidence="3" id="KW-1185">Reference proteome</keyword>
<comment type="caution">
    <text evidence="2">The sequence shown here is derived from an EMBL/GenBank/DDBJ whole genome shotgun (WGS) entry which is preliminary data.</text>
</comment>
<dbReference type="EMBL" id="BONZ01000049">
    <property type="protein sequence ID" value="GIH16950.1"/>
    <property type="molecule type" value="Genomic_DNA"/>
</dbReference>
<organism evidence="2 3">
    <name type="scientific">Rugosimonospora africana</name>
    <dbReference type="NCBI Taxonomy" id="556532"/>
    <lineage>
        <taxon>Bacteria</taxon>
        <taxon>Bacillati</taxon>
        <taxon>Actinomycetota</taxon>
        <taxon>Actinomycetes</taxon>
        <taxon>Micromonosporales</taxon>
        <taxon>Micromonosporaceae</taxon>
        <taxon>Rugosimonospora</taxon>
    </lineage>
</organism>
<keyword evidence="1" id="KW-1133">Transmembrane helix</keyword>
<dbReference type="AlphaFoldDB" id="A0A8J3QT24"/>
<feature type="transmembrane region" description="Helical" evidence="1">
    <location>
        <begin position="35"/>
        <end position="60"/>
    </location>
</feature>
<reference evidence="2" key="1">
    <citation type="submission" date="2021-01" db="EMBL/GenBank/DDBJ databases">
        <title>Whole genome shotgun sequence of Rugosimonospora africana NBRC 104875.</title>
        <authorList>
            <person name="Komaki H."/>
            <person name="Tamura T."/>
        </authorList>
    </citation>
    <scope>NUCLEOTIDE SEQUENCE</scope>
    <source>
        <strain evidence="2">NBRC 104875</strain>
    </source>
</reference>
<name>A0A8J3QT24_9ACTN</name>
<keyword evidence="1" id="KW-0812">Transmembrane</keyword>
<protein>
    <submittedName>
        <fullName evidence="2">Uncharacterized protein</fullName>
    </submittedName>
</protein>
<evidence type="ECO:0000256" key="1">
    <source>
        <dbReference type="SAM" id="Phobius"/>
    </source>
</evidence>
<proteinExistence type="predicted"/>
<evidence type="ECO:0000313" key="2">
    <source>
        <dbReference type="EMBL" id="GIH16950.1"/>
    </source>
</evidence>